<dbReference type="Pfam" id="PF10184">
    <property type="entry name" value="DUF2358"/>
    <property type="match status" value="1"/>
</dbReference>
<reference evidence="2 3" key="1">
    <citation type="submission" date="2025-04" db="UniProtKB">
        <authorList>
            <consortium name="RefSeq"/>
        </authorList>
    </citation>
    <scope>IDENTIFICATION</scope>
</reference>
<keyword evidence="1" id="KW-1185">Reference proteome</keyword>
<evidence type="ECO:0000313" key="1">
    <source>
        <dbReference type="Proteomes" id="UP000694920"/>
    </source>
</evidence>
<dbReference type="AlphaFoldDB" id="A0AAJ7C1T6"/>
<dbReference type="RefSeq" id="XP_015599173.1">
    <property type="nucleotide sequence ID" value="XM_015743687.2"/>
</dbReference>
<dbReference type="PANTHER" id="PTHR31094">
    <property type="entry name" value="RIKEN CDNA 2310061I04 GENE"/>
    <property type="match status" value="1"/>
</dbReference>
<gene>
    <name evidence="2 3" type="primary">LOC107269613</name>
</gene>
<dbReference type="Proteomes" id="UP000694920">
    <property type="component" value="Unplaced"/>
</dbReference>
<dbReference type="InterPro" id="IPR018790">
    <property type="entry name" value="DUF2358"/>
</dbReference>
<name>A0AAJ7C1T6_CEPCN</name>
<evidence type="ECO:0000313" key="2">
    <source>
        <dbReference type="RefSeq" id="XP_015599172.1"/>
    </source>
</evidence>
<protein>
    <submittedName>
        <fullName evidence="2 3">Uncharacterized protein LOC107269613</fullName>
    </submittedName>
</protein>
<sequence>MSLCFRTISNKLTPFVNTRKQIGQLDRQLPKHIKPSAFLEEFLGVRTITSATASPKERVPESSVNIGIHQHVPLGSLDSSNECHENLSRKHDQTEDYTSQTEWYNLGKSQECSKDCSRGCVTFHSPLISAVKQYEIVLDDIMVWNKTSVEQESVVTLYENESLEDAFKRLSLGIRMHSADKPMLSNFEKDMILLAEGKANLENVNESQQSQDLDGGPSQEQLLRVFNILRENLPNLFIKSMDYSIYHPELVFVNNIRGTTTKGLFHYVKQIALLRTVGHLKFAYVTFEVLKITMHPEDGTVKVRWRIRGISGLKVMFLFWKIKLWNIQEAFQEQESWYDGFSTFYVNSSGLIVKHVADKMMPDQDIQGESEKTPIATKLALFLGLSGSEGSTCDISSVAESLNPIFKQLQREVECLETVMLPLEKIK</sequence>
<accession>A0AAJ7C1T6</accession>
<dbReference type="KEGG" id="ccin:107269613"/>
<dbReference type="RefSeq" id="XP_015599172.1">
    <property type="nucleotide sequence ID" value="XM_015743686.2"/>
</dbReference>
<evidence type="ECO:0000313" key="3">
    <source>
        <dbReference type="RefSeq" id="XP_015599173.1"/>
    </source>
</evidence>
<organism evidence="1 3">
    <name type="scientific">Cephus cinctus</name>
    <name type="common">Wheat stem sawfly</name>
    <dbReference type="NCBI Taxonomy" id="211228"/>
    <lineage>
        <taxon>Eukaryota</taxon>
        <taxon>Metazoa</taxon>
        <taxon>Ecdysozoa</taxon>
        <taxon>Arthropoda</taxon>
        <taxon>Hexapoda</taxon>
        <taxon>Insecta</taxon>
        <taxon>Pterygota</taxon>
        <taxon>Neoptera</taxon>
        <taxon>Endopterygota</taxon>
        <taxon>Hymenoptera</taxon>
        <taxon>Cephoidea</taxon>
        <taxon>Cephidae</taxon>
        <taxon>Cephus</taxon>
    </lineage>
</organism>
<dbReference type="PANTHER" id="PTHR31094:SF2">
    <property type="entry name" value="RIKEN CDNA 2310061I04 GENE"/>
    <property type="match status" value="1"/>
</dbReference>
<proteinExistence type="predicted"/>
<dbReference type="GeneID" id="107269613"/>